<evidence type="ECO:0000313" key="1">
    <source>
        <dbReference type="EMBL" id="KAL2632921.1"/>
    </source>
</evidence>
<organism evidence="1 2">
    <name type="scientific">Riccia fluitans</name>
    <dbReference type="NCBI Taxonomy" id="41844"/>
    <lineage>
        <taxon>Eukaryota</taxon>
        <taxon>Viridiplantae</taxon>
        <taxon>Streptophyta</taxon>
        <taxon>Embryophyta</taxon>
        <taxon>Marchantiophyta</taxon>
        <taxon>Marchantiopsida</taxon>
        <taxon>Marchantiidae</taxon>
        <taxon>Marchantiales</taxon>
        <taxon>Ricciaceae</taxon>
        <taxon>Riccia</taxon>
    </lineage>
</organism>
<dbReference type="EMBL" id="JBHFFA010000003">
    <property type="protein sequence ID" value="KAL2632921.1"/>
    <property type="molecule type" value="Genomic_DNA"/>
</dbReference>
<keyword evidence="2" id="KW-1185">Reference proteome</keyword>
<accession>A0ABD1YQ73</accession>
<reference evidence="1 2" key="1">
    <citation type="submission" date="2024-09" db="EMBL/GenBank/DDBJ databases">
        <title>Chromosome-scale assembly of Riccia fluitans.</title>
        <authorList>
            <person name="Paukszto L."/>
            <person name="Sawicki J."/>
            <person name="Karawczyk K."/>
            <person name="Piernik-Szablinska J."/>
            <person name="Szczecinska M."/>
            <person name="Mazdziarz M."/>
        </authorList>
    </citation>
    <scope>NUCLEOTIDE SEQUENCE [LARGE SCALE GENOMIC DNA]</scope>
    <source>
        <strain evidence="1">Rf_01</strain>
        <tissue evidence="1">Aerial parts of the thallus</tissue>
    </source>
</reference>
<gene>
    <name evidence="1" type="ORF">R1flu_004400</name>
</gene>
<proteinExistence type="predicted"/>
<evidence type="ECO:0000313" key="2">
    <source>
        <dbReference type="Proteomes" id="UP001605036"/>
    </source>
</evidence>
<name>A0ABD1YQ73_9MARC</name>
<sequence length="118" mass="12801">MHHFTTGANVSPTESSSNYTLREIRIFAWRASLGQGSSCCFPSLQPSQNTDMCGRASQGVGVACNGPMRPLLQLIDAFIDLMDQHASIGQGIPSFQPYTASVSEERVPLDIQCLEARP</sequence>
<protein>
    <submittedName>
        <fullName evidence="1">Uncharacterized protein</fullName>
    </submittedName>
</protein>
<comment type="caution">
    <text evidence="1">The sequence shown here is derived from an EMBL/GenBank/DDBJ whole genome shotgun (WGS) entry which is preliminary data.</text>
</comment>
<dbReference type="AlphaFoldDB" id="A0ABD1YQ73"/>
<dbReference type="Proteomes" id="UP001605036">
    <property type="component" value="Unassembled WGS sequence"/>
</dbReference>